<proteinExistence type="predicted"/>
<evidence type="ECO:0000313" key="6">
    <source>
        <dbReference type="Proteomes" id="UP001148313"/>
    </source>
</evidence>
<dbReference type="SUPFAM" id="SSF64288">
    <property type="entry name" value="Chorismate lyase-like"/>
    <property type="match status" value="1"/>
</dbReference>
<keyword evidence="6" id="KW-1185">Reference proteome</keyword>
<evidence type="ECO:0000313" key="5">
    <source>
        <dbReference type="EMBL" id="MDA4848552.1"/>
    </source>
</evidence>
<dbReference type="Gene3D" id="1.10.10.10">
    <property type="entry name" value="Winged helix-like DNA-binding domain superfamily/Winged helix DNA-binding domain"/>
    <property type="match status" value="1"/>
</dbReference>
<dbReference type="SUPFAM" id="SSF46785">
    <property type="entry name" value="Winged helix' DNA-binding domain"/>
    <property type="match status" value="1"/>
</dbReference>
<evidence type="ECO:0000256" key="3">
    <source>
        <dbReference type="ARBA" id="ARBA00023163"/>
    </source>
</evidence>
<dbReference type="SMART" id="SM00866">
    <property type="entry name" value="UTRA"/>
    <property type="match status" value="1"/>
</dbReference>
<comment type="caution">
    <text evidence="5">The sequence shown here is derived from an EMBL/GenBank/DDBJ whole genome shotgun (WGS) entry which is preliminary data.</text>
</comment>
<dbReference type="Gene3D" id="3.40.1410.10">
    <property type="entry name" value="Chorismate lyase-like"/>
    <property type="match status" value="1"/>
</dbReference>
<name>A0ABT4VV05_9HYPH</name>
<dbReference type="PANTHER" id="PTHR44846">
    <property type="entry name" value="MANNOSYL-D-GLYCERATE TRANSPORT/METABOLISM SYSTEM REPRESSOR MNGR-RELATED"/>
    <property type="match status" value="1"/>
</dbReference>
<dbReference type="SMART" id="SM00345">
    <property type="entry name" value="HTH_GNTR"/>
    <property type="match status" value="1"/>
</dbReference>
<dbReference type="Pfam" id="PF07702">
    <property type="entry name" value="UTRA"/>
    <property type="match status" value="1"/>
</dbReference>
<dbReference type="Proteomes" id="UP001148313">
    <property type="component" value="Unassembled WGS sequence"/>
</dbReference>
<dbReference type="CDD" id="cd07377">
    <property type="entry name" value="WHTH_GntR"/>
    <property type="match status" value="1"/>
</dbReference>
<dbReference type="PROSITE" id="PS50949">
    <property type="entry name" value="HTH_GNTR"/>
    <property type="match status" value="1"/>
</dbReference>
<protein>
    <submittedName>
        <fullName evidence="5">GntR family transcriptional regulator</fullName>
    </submittedName>
</protein>
<dbReference type="InterPro" id="IPR000524">
    <property type="entry name" value="Tscrpt_reg_HTH_GntR"/>
</dbReference>
<dbReference type="PANTHER" id="PTHR44846:SF16">
    <property type="entry name" value="TRANSCRIPTIONAL REGULATOR PHNF-RELATED"/>
    <property type="match status" value="1"/>
</dbReference>
<gene>
    <name evidence="5" type="ORF">OOZ53_24555</name>
</gene>
<keyword evidence="2" id="KW-0238">DNA-binding</keyword>
<dbReference type="InterPro" id="IPR036388">
    <property type="entry name" value="WH-like_DNA-bd_sf"/>
</dbReference>
<reference evidence="5" key="1">
    <citation type="submission" date="2022-11" db="EMBL/GenBank/DDBJ databases">
        <title>Hoeflea poritis sp. nov., isolated from scleractinian coral Porites lutea.</title>
        <authorList>
            <person name="Zhang G."/>
            <person name="Wei Q."/>
            <person name="Cai L."/>
        </authorList>
    </citation>
    <scope>NUCLEOTIDE SEQUENCE</scope>
    <source>
        <strain evidence="5">E7-10</strain>
    </source>
</reference>
<dbReference type="Pfam" id="PF00392">
    <property type="entry name" value="GntR"/>
    <property type="match status" value="1"/>
</dbReference>
<keyword evidence="1" id="KW-0805">Transcription regulation</keyword>
<feature type="domain" description="HTH gntR-type" evidence="4">
    <location>
        <begin position="6"/>
        <end position="74"/>
    </location>
</feature>
<organism evidence="5 6">
    <name type="scientific">Hoeflea poritis</name>
    <dbReference type="NCBI Taxonomy" id="2993659"/>
    <lineage>
        <taxon>Bacteria</taxon>
        <taxon>Pseudomonadati</taxon>
        <taxon>Pseudomonadota</taxon>
        <taxon>Alphaproteobacteria</taxon>
        <taxon>Hyphomicrobiales</taxon>
        <taxon>Rhizobiaceae</taxon>
        <taxon>Hoeflea</taxon>
    </lineage>
</organism>
<evidence type="ECO:0000256" key="2">
    <source>
        <dbReference type="ARBA" id="ARBA00023125"/>
    </source>
</evidence>
<evidence type="ECO:0000256" key="1">
    <source>
        <dbReference type="ARBA" id="ARBA00023015"/>
    </source>
</evidence>
<sequence length="233" mass="26372">MMTGARLSWKEVRDRIHQRILSGDYAPGDRLPRDADIAEELHCARSTVQRAMQDLSDGGIVERRRKGGTRVRSDPVTRATLDIPVTRTEVEQKGARYGYQLISSKTAMTPRSVTGNFELAQRKEMLRVKALHLSDGRPYILEDRWVDTTTVPEILDIDLTTVSANEWLVQNKPYSRCDLRFYAESASPESAELLNAKIGDALFVIERTTWIDEAPITLVRAQTAPGYQLLTRI</sequence>
<dbReference type="EMBL" id="JAPJZH010000025">
    <property type="protein sequence ID" value="MDA4848552.1"/>
    <property type="molecule type" value="Genomic_DNA"/>
</dbReference>
<keyword evidence="3" id="KW-0804">Transcription</keyword>
<dbReference type="InterPro" id="IPR050679">
    <property type="entry name" value="Bact_HTH_transcr_reg"/>
</dbReference>
<dbReference type="InterPro" id="IPR011663">
    <property type="entry name" value="UTRA"/>
</dbReference>
<dbReference type="InterPro" id="IPR028978">
    <property type="entry name" value="Chorismate_lyase_/UTRA_dom_sf"/>
</dbReference>
<dbReference type="RefSeq" id="WP_271092422.1">
    <property type="nucleotide sequence ID" value="NZ_JAPJZH010000025.1"/>
</dbReference>
<accession>A0ABT4VV05</accession>
<dbReference type="InterPro" id="IPR036390">
    <property type="entry name" value="WH_DNA-bd_sf"/>
</dbReference>
<evidence type="ECO:0000259" key="4">
    <source>
        <dbReference type="PROSITE" id="PS50949"/>
    </source>
</evidence>